<dbReference type="Pfam" id="PF00520">
    <property type="entry name" value="Ion_trans"/>
    <property type="match status" value="1"/>
</dbReference>
<protein>
    <submittedName>
        <fullName evidence="8">Mucolipin-3</fullName>
    </submittedName>
</protein>
<dbReference type="Pfam" id="PF21381">
    <property type="entry name" value="MCLN_ECD"/>
    <property type="match status" value="1"/>
</dbReference>
<keyword evidence="9" id="KW-1185">Reference proteome</keyword>
<evidence type="ECO:0000313" key="8">
    <source>
        <dbReference type="EMBL" id="KFM61230.1"/>
    </source>
</evidence>
<feature type="transmembrane region" description="Helical" evidence="5">
    <location>
        <begin position="464"/>
        <end position="487"/>
    </location>
</feature>
<dbReference type="EMBL" id="KK113859">
    <property type="protein sequence ID" value="KFM61230.1"/>
    <property type="molecule type" value="Genomic_DNA"/>
</dbReference>
<dbReference type="InterPro" id="IPR049134">
    <property type="entry name" value="MCLN_ECD"/>
</dbReference>
<comment type="subcellular location">
    <subcellularLocation>
        <location evidence="1">Membrane</location>
        <topology evidence="1">Multi-pass membrane protein</topology>
    </subcellularLocation>
</comment>
<dbReference type="InterPro" id="IPR005821">
    <property type="entry name" value="Ion_trans_dom"/>
</dbReference>
<dbReference type="PANTHER" id="PTHR12127">
    <property type="entry name" value="MUCOLIPIN"/>
    <property type="match status" value="1"/>
</dbReference>
<accession>A0A087T7Z1</accession>
<dbReference type="Proteomes" id="UP000054359">
    <property type="component" value="Unassembled WGS sequence"/>
</dbReference>
<evidence type="ECO:0000256" key="4">
    <source>
        <dbReference type="ARBA" id="ARBA00023136"/>
    </source>
</evidence>
<evidence type="ECO:0000259" key="7">
    <source>
        <dbReference type="Pfam" id="PF21381"/>
    </source>
</evidence>
<dbReference type="PANTHER" id="PTHR12127:SF7">
    <property type="entry name" value="SD02261P"/>
    <property type="match status" value="1"/>
</dbReference>
<dbReference type="OMA" id="ELHFKRM"/>
<reference evidence="8 9" key="1">
    <citation type="submission" date="2013-11" db="EMBL/GenBank/DDBJ databases">
        <title>Genome sequencing of Stegodyphus mimosarum.</title>
        <authorList>
            <person name="Bechsgaard J."/>
        </authorList>
    </citation>
    <scope>NUCLEOTIDE SEQUENCE [LARGE SCALE GENOMIC DNA]</scope>
</reference>
<evidence type="ECO:0000256" key="3">
    <source>
        <dbReference type="ARBA" id="ARBA00022989"/>
    </source>
</evidence>
<dbReference type="GO" id="GO:0005765">
    <property type="term" value="C:lysosomal membrane"/>
    <property type="evidence" value="ECO:0007669"/>
    <property type="project" value="TreeGrafter"/>
</dbReference>
<feature type="transmembrane region" description="Helical" evidence="5">
    <location>
        <begin position="390"/>
        <end position="408"/>
    </location>
</feature>
<dbReference type="GO" id="GO:0010008">
    <property type="term" value="C:endosome membrane"/>
    <property type="evidence" value="ECO:0007669"/>
    <property type="project" value="UniProtKB-SubCell"/>
</dbReference>
<dbReference type="AlphaFoldDB" id="A0A087T7Z1"/>
<organism evidence="8 9">
    <name type="scientific">Stegodyphus mimosarum</name>
    <name type="common">African social velvet spider</name>
    <dbReference type="NCBI Taxonomy" id="407821"/>
    <lineage>
        <taxon>Eukaryota</taxon>
        <taxon>Metazoa</taxon>
        <taxon>Ecdysozoa</taxon>
        <taxon>Arthropoda</taxon>
        <taxon>Chelicerata</taxon>
        <taxon>Arachnida</taxon>
        <taxon>Araneae</taxon>
        <taxon>Araneomorphae</taxon>
        <taxon>Entelegynae</taxon>
        <taxon>Eresoidea</taxon>
        <taxon>Eresidae</taxon>
        <taxon>Stegodyphus</taxon>
    </lineage>
</organism>
<evidence type="ECO:0000256" key="1">
    <source>
        <dbReference type="ARBA" id="ARBA00004141"/>
    </source>
</evidence>
<feature type="domain" description="Ion transport" evidence="6">
    <location>
        <begin position="338"/>
        <end position="561"/>
    </location>
</feature>
<dbReference type="GO" id="GO:0072345">
    <property type="term" value="F:NAADP-sensitive calcium-release channel activity"/>
    <property type="evidence" value="ECO:0007669"/>
    <property type="project" value="TreeGrafter"/>
</dbReference>
<keyword evidence="3 5" id="KW-1133">Transmembrane helix</keyword>
<evidence type="ECO:0000313" key="9">
    <source>
        <dbReference type="Proteomes" id="UP000054359"/>
    </source>
</evidence>
<feature type="transmembrane region" description="Helical" evidence="5">
    <location>
        <begin position="337"/>
        <end position="358"/>
    </location>
</feature>
<feature type="domain" description="Mucolipin extracytosolic" evidence="7">
    <location>
        <begin position="129"/>
        <end position="318"/>
    </location>
</feature>
<name>A0A087T7Z1_STEMI</name>
<dbReference type="STRING" id="407821.A0A087T7Z1"/>
<dbReference type="CDD" id="cd21050">
    <property type="entry name" value="ELD_TRPML"/>
    <property type="match status" value="1"/>
</dbReference>
<keyword evidence="4 5" id="KW-0472">Membrane</keyword>
<feature type="transmembrane region" description="Helical" evidence="5">
    <location>
        <begin position="532"/>
        <end position="554"/>
    </location>
</feature>
<feature type="transmembrane region" description="Helical" evidence="5">
    <location>
        <begin position="420"/>
        <end position="444"/>
    </location>
</feature>
<proteinExistence type="predicted"/>
<sequence length="620" mass="71844">MDNTTNDPQGVNDKFENSHYVTPYVEISGSSHEFASANSSLVLDTGASVNSFLDEAEIIHPVSDRRFLRVSYEMRKKLKYFFMNPIEKWNEKSRFPWKLCLQIVKIVIATLQVVLFGYHSYRYVKQHFDMTTALSRIFLKDWSLDVAVYPPSNGPYAAYTVPEFFDNINYIIIQYSKVVSIGIGPYGYDSLNGTMTPLKFCAKHYDGKIIPENLTVEIKNSVTERCLTIPPIHPASSPLWDDFSLENFLHASNFSLDFKTLIDAKLYIQLKTLFIKSLTKLDIPECYKIFISVLYDNSEHDGQLPISLSVNSDKIPCRIITKLGSGNENVYYMLRQLLNCSVIIFCMLSAVLCLRSLYSGRKLANEADRFFKRYYRKCLSFSEYIDFIDFWYVNIIISDILLIFGSLIKMQIEERSAEGIMYTKCSILLGVGNLQIWIGLLRYLGFFPKYNMLILALKRALPNILRFLLCAVFLYTGFSFCGWIVLAPFHVKFQTLSRTVECLFAVMNGDDMFATFALVNSPSNLIWWFSRIYLYAFLLLFIYVVISLCISVIMDTFENIKHVYRHGEIPQTTVEIFLSDESYTSLSPTFDDVEDNEPGYLERAQTWLRWNSFFQYIRHN</sequence>
<dbReference type="OrthoDB" id="263481at2759"/>
<keyword evidence="2 5" id="KW-0812">Transmembrane</keyword>
<dbReference type="InterPro" id="IPR039031">
    <property type="entry name" value="Mucolipin"/>
</dbReference>
<evidence type="ECO:0000256" key="2">
    <source>
        <dbReference type="ARBA" id="ARBA00022692"/>
    </source>
</evidence>
<evidence type="ECO:0000256" key="5">
    <source>
        <dbReference type="SAM" id="Phobius"/>
    </source>
</evidence>
<feature type="non-terminal residue" evidence="8">
    <location>
        <position position="620"/>
    </location>
</feature>
<evidence type="ECO:0000259" key="6">
    <source>
        <dbReference type="Pfam" id="PF00520"/>
    </source>
</evidence>
<gene>
    <name evidence="8" type="ORF">X975_08774</name>
</gene>
<dbReference type="Gene3D" id="1.10.287.70">
    <property type="match status" value="1"/>
</dbReference>
<dbReference type="GO" id="GO:0005886">
    <property type="term" value="C:plasma membrane"/>
    <property type="evidence" value="ECO:0007669"/>
    <property type="project" value="UniProtKB-SubCell"/>
</dbReference>